<evidence type="ECO:0000313" key="2">
    <source>
        <dbReference type="EMBL" id="CQR24223.1"/>
    </source>
</evidence>
<keyword evidence="1" id="KW-1133">Transmembrane helix</keyword>
<proteinExistence type="predicted"/>
<name>A0A0E4H332_9STRE</name>
<accession>A0A0E4H332</accession>
<dbReference type="EMBL" id="CTEN01000001">
    <property type="protein sequence ID" value="CQR24223.1"/>
    <property type="molecule type" value="Genomic_DNA"/>
</dbReference>
<dbReference type="Proteomes" id="UP000198604">
    <property type="component" value="Unassembled WGS sequence"/>
</dbReference>
<gene>
    <name evidence="2" type="ORF">BN1356_00584</name>
</gene>
<evidence type="ECO:0000313" key="3">
    <source>
        <dbReference type="Proteomes" id="UP000198604"/>
    </source>
</evidence>
<keyword evidence="1" id="KW-0472">Membrane</keyword>
<dbReference type="AlphaFoldDB" id="A0A0E4H332"/>
<feature type="transmembrane region" description="Helical" evidence="1">
    <location>
        <begin position="55"/>
        <end position="82"/>
    </location>
</feature>
<organism evidence="2 3">
    <name type="scientific">Streptococcus varani</name>
    <dbReference type="NCBI Taxonomy" id="1608583"/>
    <lineage>
        <taxon>Bacteria</taxon>
        <taxon>Bacillati</taxon>
        <taxon>Bacillota</taxon>
        <taxon>Bacilli</taxon>
        <taxon>Lactobacillales</taxon>
        <taxon>Streptococcaceae</taxon>
        <taxon>Streptococcus</taxon>
    </lineage>
</organism>
<dbReference type="STRING" id="1608583.BN1356_00584"/>
<keyword evidence="1" id="KW-0812">Transmembrane</keyword>
<reference evidence="3" key="1">
    <citation type="submission" date="2015-03" db="EMBL/GenBank/DDBJ databases">
        <authorList>
            <person name="Urmite Genomes"/>
        </authorList>
    </citation>
    <scope>NUCLEOTIDE SEQUENCE [LARGE SCALE GENOMIC DNA]</scope>
    <source>
        <strain evidence="3">FF10</strain>
    </source>
</reference>
<sequence>MALNLYGKIESPSGLKGFPLSMKTPKVTDSTEQGFLPQKVKQRHVLLLSSSVASLAFGLLIPHFFLPALLFSLTCLGLLFLFTRKPSLFKASSSRRLQDLKDNMYDCDQKINRLEKLLDKKEYIQYGILAYQILSQLTTIQTESESLKSFMDATIYKGISQRVRHEQNKIKASLDLLDISRITGSTDTVLQEILKYAPEITKIYQNIQSDHLEILSKLKESENKTELLAIHDINMNRFRDILLGYLKIKEAPKNYNRAEDRLIKAKAAMEQFDTDLDDTLKKLNEAELGDFEISLRMMEKKSYGQE</sequence>
<evidence type="ECO:0000256" key="1">
    <source>
        <dbReference type="SAM" id="Phobius"/>
    </source>
</evidence>
<keyword evidence="3" id="KW-1185">Reference proteome</keyword>
<protein>
    <submittedName>
        <fullName evidence="2">Membrane protein</fullName>
    </submittedName>
</protein>